<evidence type="ECO:0000313" key="2">
    <source>
        <dbReference type="Proteomes" id="UP000175669"/>
    </source>
</evidence>
<dbReference type="Proteomes" id="UP000175669">
    <property type="component" value="Unassembled WGS sequence"/>
</dbReference>
<accession>A0A1E8CLB5</accession>
<proteinExistence type="predicted"/>
<keyword evidence="2" id="KW-1185">Reference proteome</keyword>
<organism evidence="1 2">
    <name type="scientific">Pseudohongiella acticola</name>
    <dbReference type="NCBI Taxonomy" id="1524254"/>
    <lineage>
        <taxon>Bacteria</taxon>
        <taxon>Pseudomonadati</taxon>
        <taxon>Pseudomonadota</taxon>
        <taxon>Gammaproteobacteria</taxon>
        <taxon>Pseudomonadales</taxon>
        <taxon>Pseudohongiellaceae</taxon>
        <taxon>Pseudohongiella</taxon>
    </lineage>
</organism>
<dbReference type="EMBL" id="MASR01000001">
    <property type="protein sequence ID" value="OFE13092.1"/>
    <property type="molecule type" value="Genomic_DNA"/>
</dbReference>
<protein>
    <submittedName>
        <fullName evidence="1">Uncharacterized protein</fullName>
    </submittedName>
</protein>
<dbReference type="STRING" id="1524254.PHACT_08040"/>
<name>A0A1E8CLB5_9GAMM</name>
<dbReference type="AlphaFoldDB" id="A0A1E8CLB5"/>
<evidence type="ECO:0000313" key="1">
    <source>
        <dbReference type="EMBL" id="OFE13092.1"/>
    </source>
</evidence>
<gene>
    <name evidence="1" type="ORF">PHACT_08040</name>
</gene>
<sequence length="119" mass="13619">MKRIRYTVTLSAPVFPYQNILAYLTPHLGQHFAGACCRPIDGIWSTEGHLYQSHYDHVAQEPGMQILISVLPEQKAAAYQQIQIMLQALKRDLMLDLDWVHVESEEVEAGHFQLSQLTE</sequence>
<reference evidence="2" key="1">
    <citation type="submission" date="2016-07" db="EMBL/GenBank/DDBJ databases">
        <authorList>
            <person name="Florea S."/>
            <person name="Webb J.S."/>
            <person name="Jaromczyk J."/>
            <person name="Schardl C.L."/>
        </authorList>
    </citation>
    <scope>NUCLEOTIDE SEQUENCE [LARGE SCALE GENOMIC DNA]</scope>
    <source>
        <strain evidence="2">KCTC 42131</strain>
    </source>
</reference>
<dbReference type="OrthoDB" id="5874367at2"/>
<comment type="caution">
    <text evidence="1">The sequence shown here is derived from an EMBL/GenBank/DDBJ whole genome shotgun (WGS) entry which is preliminary data.</text>
</comment>
<dbReference type="RefSeq" id="WP_070116703.1">
    <property type="nucleotide sequence ID" value="NZ_CAXATG010000001.1"/>
</dbReference>